<accession>A0A437PRY4</accession>
<dbReference type="GO" id="GO:0046872">
    <property type="term" value="F:metal ion binding"/>
    <property type="evidence" value="ECO:0007669"/>
    <property type="project" value="UniProtKB-KW"/>
</dbReference>
<dbReference type="NCBIfam" id="NF001159">
    <property type="entry name" value="PRK00150.1-3"/>
    <property type="match status" value="1"/>
</dbReference>
<evidence type="ECO:0000313" key="7">
    <source>
        <dbReference type="Proteomes" id="UP000282832"/>
    </source>
</evidence>
<evidence type="ECO:0000313" key="6">
    <source>
        <dbReference type="EMBL" id="RVU25015.1"/>
    </source>
</evidence>
<dbReference type="PANTHER" id="PTHR10458:SF22">
    <property type="entry name" value="PEPTIDE DEFORMYLASE"/>
    <property type="match status" value="1"/>
</dbReference>
<comment type="similarity">
    <text evidence="1 5">Belongs to the polypeptide deformylase family.</text>
</comment>
<evidence type="ECO:0000256" key="5">
    <source>
        <dbReference type="HAMAP-Rule" id="MF_00163"/>
    </source>
</evidence>
<dbReference type="InterPro" id="IPR023635">
    <property type="entry name" value="Peptide_deformylase"/>
</dbReference>
<comment type="catalytic activity">
    <reaction evidence="5">
        <text>N-terminal N-formyl-L-methionyl-[peptide] + H2O = N-terminal L-methionyl-[peptide] + formate</text>
        <dbReference type="Rhea" id="RHEA:24420"/>
        <dbReference type="Rhea" id="RHEA-COMP:10639"/>
        <dbReference type="Rhea" id="RHEA-COMP:10640"/>
        <dbReference type="ChEBI" id="CHEBI:15377"/>
        <dbReference type="ChEBI" id="CHEBI:15740"/>
        <dbReference type="ChEBI" id="CHEBI:49298"/>
        <dbReference type="ChEBI" id="CHEBI:64731"/>
        <dbReference type="EC" id="3.5.1.88"/>
    </reaction>
</comment>
<dbReference type="HAMAP" id="MF_00163">
    <property type="entry name" value="Pep_deformylase"/>
    <property type="match status" value="1"/>
</dbReference>
<feature type="binding site" evidence="5">
    <location>
        <position position="151"/>
    </location>
    <ligand>
        <name>Fe cation</name>
        <dbReference type="ChEBI" id="CHEBI:24875"/>
    </ligand>
</feature>
<protein>
    <recommendedName>
        <fullName evidence="5">Peptide deformylase</fullName>
        <shortName evidence="5">PDF</shortName>
        <ecNumber evidence="5">3.5.1.88</ecNumber>
    </recommendedName>
    <alternativeName>
        <fullName evidence="5">Polypeptide deformylase</fullName>
    </alternativeName>
</protein>
<dbReference type="Pfam" id="PF01327">
    <property type="entry name" value="Pep_deformylase"/>
    <property type="match status" value="1"/>
</dbReference>
<dbReference type="Proteomes" id="UP000282832">
    <property type="component" value="Unassembled WGS sequence"/>
</dbReference>
<keyword evidence="2 5" id="KW-0479">Metal-binding</keyword>
<dbReference type="RefSeq" id="WP_127804279.1">
    <property type="nucleotide sequence ID" value="NZ_SACY01000003.1"/>
</dbReference>
<evidence type="ECO:0000256" key="4">
    <source>
        <dbReference type="ARBA" id="ARBA00022917"/>
    </source>
</evidence>
<dbReference type="Gene3D" id="3.90.45.10">
    <property type="entry name" value="Peptide deformylase"/>
    <property type="match status" value="1"/>
</dbReference>
<dbReference type="OrthoDB" id="9784988at2"/>
<dbReference type="CDD" id="cd00487">
    <property type="entry name" value="Pep_deformylase"/>
    <property type="match status" value="1"/>
</dbReference>
<keyword evidence="5" id="KW-0408">Iron</keyword>
<dbReference type="AlphaFoldDB" id="A0A437PRY4"/>
<reference evidence="6 7" key="1">
    <citation type="submission" date="2019-01" db="EMBL/GenBank/DDBJ databases">
        <authorList>
            <person name="Chen W.-M."/>
        </authorList>
    </citation>
    <scope>NUCLEOTIDE SEQUENCE [LARGE SCALE GENOMIC DNA]</scope>
    <source>
        <strain evidence="6 7">FSY-15</strain>
    </source>
</reference>
<name>A0A437PRY4_9BACT</name>
<keyword evidence="3 5" id="KW-0378">Hydrolase</keyword>
<dbReference type="SUPFAM" id="SSF56420">
    <property type="entry name" value="Peptide deformylase"/>
    <property type="match status" value="1"/>
</dbReference>
<feature type="binding site" evidence="5">
    <location>
        <position position="105"/>
    </location>
    <ligand>
        <name>Fe cation</name>
        <dbReference type="ChEBI" id="CHEBI:24875"/>
    </ligand>
</feature>
<evidence type="ECO:0000256" key="3">
    <source>
        <dbReference type="ARBA" id="ARBA00022801"/>
    </source>
</evidence>
<dbReference type="PRINTS" id="PR01576">
    <property type="entry name" value="PDEFORMYLASE"/>
</dbReference>
<dbReference type="NCBIfam" id="TIGR00079">
    <property type="entry name" value="pept_deformyl"/>
    <property type="match status" value="1"/>
</dbReference>
<dbReference type="EMBL" id="SACY01000003">
    <property type="protein sequence ID" value="RVU25015.1"/>
    <property type="molecule type" value="Genomic_DNA"/>
</dbReference>
<gene>
    <name evidence="5" type="primary">def</name>
    <name evidence="6" type="ORF">EOJ36_08400</name>
</gene>
<comment type="cofactor">
    <cofactor evidence="5">
        <name>Fe(2+)</name>
        <dbReference type="ChEBI" id="CHEBI:29033"/>
    </cofactor>
    <text evidence="5">Binds 1 Fe(2+) ion.</text>
</comment>
<dbReference type="EC" id="3.5.1.88" evidence="5"/>
<dbReference type="GO" id="GO:0042586">
    <property type="term" value="F:peptide deformylase activity"/>
    <property type="evidence" value="ECO:0007669"/>
    <property type="project" value="UniProtKB-UniRule"/>
</dbReference>
<feature type="binding site" evidence="5">
    <location>
        <position position="147"/>
    </location>
    <ligand>
        <name>Fe cation</name>
        <dbReference type="ChEBI" id="CHEBI:24875"/>
    </ligand>
</feature>
<proteinExistence type="inferred from homology"/>
<dbReference type="PANTHER" id="PTHR10458">
    <property type="entry name" value="PEPTIDE DEFORMYLASE"/>
    <property type="match status" value="1"/>
</dbReference>
<keyword evidence="4 5" id="KW-0648">Protein biosynthesis</keyword>
<dbReference type="InterPro" id="IPR036821">
    <property type="entry name" value="Peptide_deformylase_sf"/>
</dbReference>
<evidence type="ECO:0000256" key="1">
    <source>
        <dbReference type="ARBA" id="ARBA00010759"/>
    </source>
</evidence>
<comment type="caution">
    <text evidence="6">The sequence shown here is derived from an EMBL/GenBank/DDBJ whole genome shotgun (WGS) entry which is preliminary data.</text>
</comment>
<sequence length="191" mass="21889">MIYPIIPYGDPVLRKVAEDIEFGSLDLHKLADDMFETMYAANGVGLAAPQIGMAIRVFVVDGRPMNDEDDEDEDNDPSLVDFKKVFVNPTIIEETGEEWGFEEGCLSIPGVRGEVFRPEFVKIHYWNELGEEKEEVFEGLAARIIQHEYDHIEGILFTDHLNMVKKRMIKNKLTDITKGKVSVDYKMKFSR</sequence>
<comment type="function">
    <text evidence="5">Removes the formyl group from the N-terminal Met of newly synthesized proteins. Requires at least a dipeptide for an efficient rate of reaction. N-terminal L-methionine is a prerequisite for activity but the enzyme has broad specificity at other positions.</text>
</comment>
<feature type="active site" evidence="5">
    <location>
        <position position="148"/>
    </location>
</feature>
<dbReference type="FunFam" id="3.90.45.10:FF:000003">
    <property type="entry name" value="Peptide deformylase"/>
    <property type="match status" value="1"/>
</dbReference>
<evidence type="ECO:0000256" key="2">
    <source>
        <dbReference type="ARBA" id="ARBA00022723"/>
    </source>
</evidence>
<organism evidence="6 7">
    <name type="scientific">Sandaracinomonas limnophila</name>
    <dbReference type="NCBI Taxonomy" id="1862386"/>
    <lineage>
        <taxon>Bacteria</taxon>
        <taxon>Pseudomonadati</taxon>
        <taxon>Bacteroidota</taxon>
        <taxon>Cytophagia</taxon>
        <taxon>Cytophagales</taxon>
        <taxon>Flectobacillaceae</taxon>
        <taxon>Sandaracinomonas</taxon>
    </lineage>
</organism>
<keyword evidence="7" id="KW-1185">Reference proteome</keyword>
<dbReference type="GO" id="GO:0006412">
    <property type="term" value="P:translation"/>
    <property type="evidence" value="ECO:0007669"/>
    <property type="project" value="UniProtKB-UniRule"/>
</dbReference>
<dbReference type="PIRSF" id="PIRSF004749">
    <property type="entry name" value="Pep_def"/>
    <property type="match status" value="1"/>
</dbReference>